<reference evidence="2 3" key="1">
    <citation type="submission" date="2019-05" db="EMBL/GenBank/DDBJ databases">
        <title>The Complete Genome Sequence of the n-alkane-degrading Desulfoglaeba alkanexedens ALDC reveals multiple alkylsuccinate synthase gene clusters.</title>
        <authorList>
            <person name="Callaghan A.V."/>
            <person name="Davidova I.A."/>
            <person name="Duncan K.E."/>
            <person name="Morris B."/>
            <person name="McInerney M.J."/>
        </authorList>
    </citation>
    <scope>NUCLEOTIDE SEQUENCE [LARGE SCALE GENOMIC DNA]</scope>
    <source>
        <strain evidence="2 3">ALDC</strain>
    </source>
</reference>
<dbReference type="AlphaFoldDB" id="A0A4P8L134"/>
<gene>
    <name evidence="2" type="ORF">FDQ92_04875</name>
</gene>
<evidence type="ECO:0000313" key="3">
    <source>
        <dbReference type="Proteomes" id="UP000298602"/>
    </source>
</evidence>
<name>A0A4P8L134_9BACT</name>
<evidence type="ECO:0000259" key="1">
    <source>
        <dbReference type="Pfam" id="PF21277"/>
    </source>
</evidence>
<dbReference type="OrthoDB" id="5378899at2"/>
<dbReference type="EMBL" id="CP040098">
    <property type="protein sequence ID" value="QCQ21566.1"/>
    <property type="molecule type" value="Genomic_DNA"/>
</dbReference>
<reference evidence="2 3" key="2">
    <citation type="submission" date="2019-05" db="EMBL/GenBank/DDBJ databases">
        <authorList>
            <person name="Suflita J.M."/>
            <person name="Marks C.R."/>
        </authorList>
    </citation>
    <scope>NUCLEOTIDE SEQUENCE [LARGE SCALE GENOMIC DNA]</scope>
    <source>
        <strain evidence="2 3">ALDC</strain>
    </source>
</reference>
<evidence type="ECO:0000313" key="2">
    <source>
        <dbReference type="EMBL" id="QCQ21566.1"/>
    </source>
</evidence>
<organism evidence="2 3">
    <name type="scientific">Desulfoglaeba alkanexedens ALDC</name>
    <dbReference type="NCBI Taxonomy" id="980445"/>
    <lineage>
        <taxon>Bacteria</taxon>
        <taxon>Pseudomonadati</taxon>
        <taxon>Thermodesulfobacteriota</taxon>
        <taxon>Syntrophobacteria</taxon>
        <taxon>Syntrophobacterales</taxon>
        <taxon>Syntrophobacteraceae</taxon>
        <taxon>Desulfoglaeba</taxon>
    </lineage>
</organism>
<proteinExistence type="predicted"/>
<accession>A0A4P8L134</accession>
<dbReference type="Proteomes" id="UP000298602">
    <property type="component" value="Chromosome"/>
</dbReference>
<feature type="domain" description="Type VI secretion system spike protein VgrG3-like C-terminal" evidence="1">
    <location>
        <begin position="146"/>
        <end position="337"/>
    </location>
</feature>
<dbReference type="Pfam" id="PF21277">
    <property type="entry name" value="T6SS_VgrG3-like_C"/>
    <property type="match status" value="1"/>
</dbReference>
<dbReference type="RefSeq" id="WP_137423535.1">
    <property type="nucleotide sequence ID" value="NZ_CP040098.1"/>
</dbReference>
<keyword evidence="3" id="KW-1185">Reference proteome</keyword>
<protein>
    <recommendedName>
        <fullName evidence="1">Type VI secretion system spike protein VgrG3-like C-terminal domain-containing protein</fullName>
    </recommendedName>
</protein>
<dbReference type="InterPro" id="IPR049073">
    <property type="entry name" value="T6SS_VgrG3-like_C"/>
</dbReference>
<dbReference type="KEGG" id="dax:FDQ92_04875"/>
<sequence length="350" mass="37304">MAFQPLARLDKDGARAALPVEGASRQIMSSLRQRIFHEVLNENRSIWRDEQESGVAPGSPEVELLGQLGEESSRLSEVRSQVAQAADRGGLQPLITAAYIRAAAMGSGAAVWENGVSGLCSVPPALSASPSAAEEAVALGGEPAIGMLSSLFESGAGGVGAVGYDPRGGTSYGLYQIASGTGSMDRFLTFLETRAPHWAKRLEDAGPADTGSREGRMPREWRRIASEDPARFASIQHEFIRETHYEPALESIYGATGLRLEERSRALREVAWSAAVQHGPAGATAIFEEAVAALRSRGKPVTDPALIEEIYTARAKRASLFSGGIQKALYGRFREEKKLALALAATEAKA</sequence>